<dbReference type="InterPro" id="IPR036388">
    <property type="entry name" value="WH-like_DNA-bd_sf"/>
</dbReference>
<dbReference type="Gene3D" id="1.10.10.10">
    <property type="entry name" value="Winged helix-like DNA-binding domain superfamily/Winged helix DNA-binding domain"/>
    <property type="match status" value="1"/>
</dbReference>
<evidence type="ECO:0000313" key="5">
    <source>
        <dbReference type="EMBL" id="RZF21908.1"/>
    </source>
</evidence>
<accession>A0ABY0IG50</accession>
<evidence type="ECO:0000256" key="3">
    <source>
        <dbReference type="ARBA" id="ARBA00023163"/>
    </source>
</evidence>
<dbReference type="Proteomes" id="UP000443582">
    <property type="component" value="Unassembled WGS sequence"/>
</dbReference>
<reference evidence="6" key="1">
    <citation type="journal article" date="2019" name="Int. J. Syst. Evol. Microbiol.">
        <title>Halobacteriovorax valvorus sp. nov., a novel prokaryotic predator isolated from coastal seawater of China.</title>
        <authorList>
            <person name="Chen M.-X."/>
        </authorList>
    </citation>
    <scope>NUCLEOTIDE SEQUENCE [LARGE SCALE GENOMIC DNA]</scope>
    <source>
        <strain evidence="6">BL9</strain>
    </source>
</reference>
<dbReference type="PROSITE" id="PS50995">
    <property type="entry name" value="HTH_MARR_2"/>
    <property type="match status" value="1"/>
</dbReference>
<gene>
    <name evidence="5" type="ORF">DAY19_09465</name>
</gene>
<keyword evidence="3" id="KW-0804">Transcription</keyword>
<dbReference type="PANTHER" id="PTHR42756">
    <property type="entry name" value="TRANSCRIPTIONAL REGULATOR, MARR"/>
    <property type="match status" value="1"/>
</dbReference>
<dbReference type="InterPro" id="IPR036390">
    <property type="entry name" value="WH_DNA-bd_sf"/>
</dbReference>
<protein>
    <submittedName>
        <fullName evidence="5">MarR family transcriptional regulator</fullName>
    </submittedName>
</protein>
<comment type="caution">
    <text evidence="5">The sequence shown here is derived from an EMBL/GenBank/DDBJ whole genome shotgun (WGS) entry which is preliminary data.</text>
</comment>
<keyword evidence="2" id="KW-0238">DNA-binding</keyword>
<evidence type="ECO:0000256" key="1">
    <source>
        <dbReference type="ARBA" id="ARBA00023015"/>
    </source>
</evidence>
<keyword evidence="1" id="KW-0805">Transcription regulation</keyword>
<dbReference type="InterPro" id="IPR000835">
    <property type="entry name" value="HTH_MarR-typ"/>
</dbReference>
<sequence>MKNVSAIGSLLKRIYRIYSNHILSYLQDKGFTDLRPSFLEILIYTCENEGPTIKEIGAACGLKKQTMTSHLNELQKRGYIIRKSSEVDKREQRVYLTEYGEKFKFSLYDVLELIENNYSRRIGEVELERILSTLDNMHDKLNNVERDTLESRIQLNLSLDF</sequence>
<dbReference type="RefSeq" id="WP_115361778.1">
    <property type="nucleotide sequence ID" value="NZ_QDKL01000002.1"/>
</dbReference>
<dbReference type="SMART" id="SM00347">
    <property type="entry name" value="HTH_MARR"/>
    <property type="match status" value="1"/>
</dbReference>
<dbReference type="PANTHER" id="PTHR42756:SF1">
    <property type="entry name" value="TRANSCRIPTIONAL REPRESSOR OF EMRAB OPERON"/>
    <property type="match status" value="1"/>
</dbReference>
<evidence type="ECO:0000259" key="4">
    <source>
        <dbReference type="PROSITE" id="PS50995"/>
    </source>
</evidence>
<name>A0ABY0IG50_9BACT</name>
<dbReference type="EMBL" id="QDKL01000002">
    <property type="protein sequence ID" value="RZF21908.1"/>
    <property type="molecule type" value="Genomic_DNA"/>
</dbReference>
<dbReference type="Pfam" id="PF12802">
    <property type="entry name" value="MarR_2"/>
    <property type="match status" value="1"/>
</dbReference>
<proteinExistence type="predicted"/>
<evidence type="ECO:0000313" key="6">
    <source>
        <dbReference type="Proteomes" id="UP000443582"/>
    </source>
</evidence>
<dbReference type="SUPFAM" id="SSF46785">
    <property type="entry name" value="Winged helix' DNA-binding domain"/>
    <property type="match status" value="1"/>
</dbReference>
<organism evidence="5 6">
    <name type="scientific">Halobacteriovorax vibrionivorans</name>
    <dbReference type="NCBI Taxonomy" id="2152716"/>
    <lineage>
        <taxon>Bacteria</taxon>
        <taxon>Pseudomonadati</taxon>
        <taxon>Bdellovibrionota</taxon>
        <taxon>Bacteriovoracia</taxon>
        <taxon>Bacteriovoracales</taxon>
        <taxon>Halobacteriovoraceae</taxon>
        <taxon>Halobacteriovorax</taxon>
    </lineage>
</organism>
<keyword evidence="6" id="KW-1185">Reference proteome</keyword>
<feature type="domain" description="HTH marR-type" evidence="4">
    <location>
        <begin position="4"/>
        <end position="139"/>
    </location>
</feature>
<evidence type="ECO:0000256" key="2">
    <source>
        <dbReference type="ARBA" id="ARBA00023125"/>
    </source>
</evidence>